<dbReference type="EMBL" id="JBIGIC010000005">
    <property type="protein sequence ID" value="MFG6487221.1"/>
    <property type="molecule type" value="Genomic_DNA"/>
</dbReference>
<protein>
    <submittedName>
        <fullName evidence="2">Uncharacterized protein</fullName>
    </submittedName>
</protein>
<evidence type="ECO:0000313" key="2">
    <source>
        <dbReference type="EMBL" id="MFG6487221.1"/>
    </source>
</evidence>
<keyword evidence="3" id="KW-1185">Reference proteome</keyword>
<evidence type="ECO:0000256" key="1">
    <source>
        <dbReference type="SAM" id="MobiDB-lite"/>
    </source>
</evidence>
<comment type="caution">
    <text evidence="2">The sequence shown here is derived from an EMBL/GenBank/DDBJ whole genome shotgun (WGS) entry which is preliminary data.</text>
</comment>
<dbReference type="RefSeq" id="WP_394409653.1">
    <property type="nucleotide sequence ID" value="NZ_JBIGIC010000005.1"/>
</dbReference>
<feature type="region of interest" description="Disordered" evidence="1">
    <location>
        <begin position="56"/>
        <end position="93"/>
    </location>
</feature>
<organism evidence="2 3">
    <name type="scientific">Pelomonas candidula</name>
    <dbReference type="NCBI Taxonomy" id="3299025"/>
    <lineage>
        <taxon>Bacteria</taxon>
        <taxon>Pseudomonadati</taxon>
        <taxon>Pseudomonadota</taxon>
        <taxon>Betaproteobacteria</taxon>
        <taxon>Burkholderiales</taxon>
        <taxon>Sphaerotilaceae</taxon>
        <taxon>Roseateles</taxon>
    </lineage>
</organism>
<proteinExistence type="predicted"/>
<reference evidence="2 3" key="1">
    <citation type="submission" date="2024-08" db="EMBL/GenBank/DDBJ databases">
        <authorList>
            <person name="Lu H."/>
        </authorList>
    </citation>
    <scope>NUCLEOTIDE SEQUENCE [LARGE SCALE GENOMIC DNA]</scope>
    <source>
        <strain evidence="2 3">BYS78W</strain>
    </source>
</reference>
<dbReference type="Proteomes" id="UP001606134">
    <property type="component" value="Unassembled WGS sequence"/>
</dbReference>
<evidence type="ECO:0000313" key="3">
    <source>
        <dbReference type="Proteomes" id="UP001606134"/>
    </source>
</evidence>
<gene>
    <name evidence="2" type="ORF">ACG04R_11115</name>
</gene>
<accession>A0ABW7HBB7</accession>
<feature type="compositionally biased region" description="Low complexity" evidence="1">
    <location>
        <begin position="56"/>
        <end position="75"/>
    </location>
</feature>
<name>A0ABW7HBB7_9BURK</name>
<sequence>MNNNETSALRAAGAAIVAAGLLTACFGGGDGVNLPAPPMAATAVPDSALVSSTAYESFTDTTASSSTETAEPLAADNISTPPSSETDEPASVS</sequence>